<feature type="compositionally biased region" description="Basic and acidic residues" evidence="1">
    <location>
        <begin position="99"/>
        <end position="114"/>
    </location>
</feature>
<reference evidence="2 3" key="1">
    <citation type="journal article" date="2018" name="Nat. Ecol. Evol.">
        <title>Pezizomycetes genomes reveal the molecular basis of ectomycorrhizal truffle lifestyle.</title>
        <authorList>
            <person name="Murat C."/>
            <person name="Payen T."/>
            <person name="Noel B."/>
            <person name="Kuo A."/>
            <person name="Morin E."/>
            <person name="Chen J."/>
            <person name="Kohler A."/>
            <person name="Krizsan K."/>
            <person name="Balestrini R."/>
            <person name="Da Silva C."/>
            <person name="Montanini B."/>
            <person name="Hainaut M."/>
            <person name="Levati E."/>
            <person name="Barry K.W."/>
            <person name="Belfiori B."/>
            <person name="Cichocki N."/>
            <person name="Clum A."/>
            <person name="Dockter R.B."/>
            <person name="Fauchery L."/>
            <person name="Guy J."/>
            <person name="Iotti M."/>
            <person name="Le Tacon F."/>
            <person name="Lindquist E.A."/>
            <person name="Lipzen A."/>
            <person name="Malagnac F."/>
            <person name="Mello A."/>
            <person name="Molinier V."/>
            <person name="Miyauchi S."/>
            <person name="Poulain J."/>
            <person name="Riccioni C."/>
            <person name="Rubini A."/>
            <person name="Sitrit Y."/>
            <person name="Splivallo R."/>
            <person name="Traeger S."/>
            <person name="Wang M."/>
            <person name="Zifcakova L."/>
            <person name="Wipf D."/>
            <person name="Zambonelli A."/>
            <person name="Paolocci F."/>
            <person name="Nowrousian M."/>
            <person name="Ottonello S."/>
            <person name="Baldrian P."/>
            <person name="Spatafora J.W."/>
            <person name="Henrissat B."/>
            <person name="Nagy L.G."/>
            <person name="Aury J.M."/>
            <person name="Wincker P."/>
            <person name="Grigoriev I.V."/>
            <person name="Bonfante P."/>
            <person name="Martin F.M."/>
        </authorList>
    </citation>
    <scope>NUCLEOTIDE SEQUENCE [LARGE SCALE GENOMIC DNA]</scope>
    <source>
        <strain evidence="2 3">120613-1</strain>
    </source>
</reference>
<organism evidence="2 3">
    <name type="scientific">Choiromyces venosus 120613-1</name>
    <dbReference type="NCBI Taxonomy" id="1336337"/>
    <lineage>
        <taxon>Eukaryota</taxon>
        <taxon>Fungi</taxon>
        <taxon>Dikarya</taxon>
        <taxon>Ascomycota</taxon>
        <taxon>Pezizomycotina</taxon>
        <taxon>Pezizomycetes</taxon>
        <taxon>Pezizales</taxon>
        <taxon>Tuberaceae</taxon>
        <taxon>Choiromyces</taxon>
    </lineage>
</organism>
<evidence type="ECO:0000256" key="1">
    <source>
        <dbReference type="SAM" id="MobiDB-lite"/>
    </source>
</evidence>
<dbReference type="AlphaFoldDB" id="A0A3N4J844"/>
<dbReference type="Proteomes" id="UP000276215">
    <property type="component" value="Unassembled WGS sequence"/>
</dbReference>
<feature type="region of interest" description="Disordered" evidence="1">
    <location>
        <begin position="88"/>
        <end position="133"/>
    </location>
</feature>
<accession>A0A3N4J844</accession>
<gene>
    <name evidence="2" type="ORF">L873DRAFT_1793668</name>
</gene>
<proteinExistence type="predicted"/>
<evidence type="ECO:0000313" key="3">
    <source>
        <dbReference type="Proteomes" id="UP000276215"/>
    </source>
</evidence>
<evidence type="ECO:0000313" key="2">
    <source>
        <dbReference type="EMBL" id="RPA93467.1"/>
    </source>
</evidence>
<sequence length="175" mass="20182">MKITTENSEAEIPLKKVQLTVDLNGFPYTRWFIIFDLVKYDIVLGKEWLAEVEHKIDHRKNILMLGRNQDEHANNCWDYHIIGLAEKETIDDDENREEDEGKSSKEVDGKERTAEAVANMVNGRRDGDTGVQGYRMGERISQENEEGKDHSIKNVVEVVIAEIDVFQPESYRSSK</sequence>
<dbReference type="EMBL" id="ML120452">
    <property type="protein sequence ID" value="RPA93467.1"/>
    <property type="molecule type" value="Genomic_DNA"/>
</dbReference>
<dbReference type="InterPro" id="IPR021109">
    <property type="entry name" value="Peptidase_aspartic_dom_sf"/>
</dbReference>
<name>A0A3N4J844_9PEZI</name>
<dbReference type="Gene3D" id="2.40.70.10">
    <property type="entry name" value="Acid Proteases"/>
    <property type="match status" value="1"/>
</dbReference>
<dbReference type="Pfam" id="PF08284">
    <property type="entry name" value="RVP_2"/>
    <property type="match status" value="1"/>
</dbReference>
<feature type="compositionally biased region" description="Acidic residues" evidence="1">
    <location>
        <begin position="89"/>
        <end position="98"/>
    </location>
</feature>
<dbReference type="OrthoDB" id="2441720at2759"/>
<protein>
    <submittedName>
        <fullName evidence="2">Uncharacterized protein</fullName>
    </submittedName>
</protein>
<keyword evidence="3" id="KW-1185">Reference proteome</keyword>